<reference evidence="2 3" key="1">
    <citation type="journal article" date="2019" name="Sci. Rep.">
        <title>Nanopore sequencing improves the draft genome of the human pathogenic amoeba Naegleria fowleri.</title>
        <authorList>
            <person name="Liechti N."/>
            <person name="Schurch N."/>
            <person name="Bruggmann R."/>
            <person name="Wittwer M."/>
        </authorList>
    </citation>
    <scope>NUCLEOTIDE SEQUENCE [LARGE SCALE GENOMIC DNA]</scope>
    <source>
        <strain evidence="2 3">ATCC 30894</strain>
    </source>
</reference>
<feature type="domain" description="Translation initiation factor IF2/IF5" evidence="1">
    <location>
        <begin position="14"/>
        <end position="134"/>
    </location>
</feature>
<dbReference type="GO" id="GO:0003743">
    <property type="term" value="F:translation initiation factor activity"/>
    <property type="evidence" value="ECO:0007669"/>
    <property type="project" value="InterPro"/>
</dbReference>
<evidence type="ECO:0000313" key="2">
    <source>
        <dbReference type="EMBL" id="KAF0983804.1"/>
    </source>
</evidence>
<dbReference type="PANTHER" id="PTHR23001">
    <property type="entry name" value="EUKARYOTIC TRANSLATION INITIATION FACTOR"/>
    <property type="match status" value="1"/>
</dbReference>
<dbReference type="OrthoDB" id="10250831at2759"/>
<dbReference type="InterPro" id="IPR002735">
    <property type="entry name" value="Transl_init_fac_IF2/IF5_dom"/>
</dbReference>
<dbReference type="Gene3D" id="3.30.30.170">
    <property type="match status" value="1"/>
</dbReference>
<dbReference type="InterPro" id="IPR016189">
    <property type="entry name" value="Transl_init_fac_IF2/IF5_N"/>
</dbReference>
<dbReference type="SMART" id="SM00653">
    <property type="entry name" value="eIF2B_5"/>
    <property type="match status" value="1"/>
</dbReference>
<dbReference type="Pfam" id="PF01873">
    <property type="entry name" value="eIF-5_eIF-2B"/>
    <property type="match status" value="1"/>
</dbReference>
<dbReference type="GO" id="GO:0005829">
    <property type="term" value="C:cytosol"/>
    <property type="evidence" value="ECO:0007669"/>
    <property type="project" value="TreeGrafter"/>
</dbReference>
<dbReference type="GeneID" id="68114937"/>
<dbReference type="VEuPathDB" id="AmoebaDB:FDP41_007719"/>
<dbReference type="VEuPathDB" id="AmoebaDB:NfTy_006310"/>
<evidence type="ECO:0000259" key="1">
    <source>
        <dbReference type="SMART" id="SM00653"/>
    </source>
</evidence>
<sequence length="204" mass="23167">MPQRVPVPNNRQVFWAYWRPKVTITIHSNGNAVKTVLTNISDLAQSLKVPEKVVVKYLGLKLGALAVFQSSQSFLTGRYTVEMIEEFLEQFVAEFLLCSKCKIPEITFYKQVVHPTFVFHREPILRVCMACGMENSPISSDLKLHSVMSCCVDNQWMKVKLSPKARSVKCMFDNLSIAILQHESTCYDGDKCIHLLSDISICCD</sequence>
<dbReference type="SUPFAM" id="SSF100966">
    <property type="entry name" value="Translation initiation factor 2 beta, aIF2beta, N-terminal domain"/>
    <property type="match status" value="1"/>
</dbReference>
<dbReference type="EMBL" id="VFQX01000004">
    <property type="protein sequence ID" value="KAF0983804.1"/>
    <property type="molecule type" value="Genomic_DNA"/>
</dbReference>
<evidence type="ECO:0000313" key="3">
    <source>
        <dbReference type="Proteomes" id="UP000444721"/>
    </source>
</evidence>
<dbReference type="GO" id="GO:0071074">
    <property type="term" value="F:eukaryotic initiation factor eIF2 binding"/>
    <property type="evidence" value="ECO:0007669"/>
    <property type="project" value="TreeGrafter"/>
</dbReference>
<gene>
    <name evidence="2" type="ORF">FDP41_007719</name>
</gene>
<dbReference type="RefSeq" id="XP_044568517.1">
    <property type="nucleotide sequence ID" value="XM_044711494.1"/>
</dbReference>
<name>A0A6A5CB66_NAEFO</name>
<dbReference type="PANTHER" id="PTHR23001:SF7">
    <property type="entry name" value="EUKARYOTIC TRANSLATION INITIATION FACTOR 5"/>
    <property type="match status" value="1"/>
</dbReference>
<organism evidence="2 3">
    <name type="scientific">Naegleria fowleri</name>
    <name type="common">Brain eating amoeba</name>
    <dbReference type="NCBI Taxonomy" id="5763"/>
    <lineage>
        <taxon>Eukaryota</taxon>
        <taxon>Discoba</taxon>
        <taxon>Heterolobosea</taxon>
        <taxon>Tetramitia</taxon>
        <taxon>Eutetramitia</taxon>
        <taxon>Vahlkampfiidae</taxon>
        <taxon>Naegleria</taxon>
    </lineage>
</organism>
<dbReference type="AlphaFoldDB" id="A0A6A5CB66"/>
<dbReference type="InterPro" id="IPR045196">
    <property type="entry name" value="IF2/IF5"/>
</dbReference>
<dbReference type="Proteomes" id="UP000444721">
    <property type="component" value="Unassembled WGS sequence"/>
</dbReference>
<dbReference type="VEuPathDB" id="AmoebaDB:NF0016830"/>
<protein>
    <recommendedName>
        <fullName evidence="1">Translation initiation factor IF2/IF5 domain-containing protein</fullName>
    </recommendedName>
</protein>
<proteinExistence type="predicted"/>
<dbReference type="GO" id="GO:0001732">
    <property type="term" value="P:formation of cytoplasmic translation initiation complex"/>
    <property type="evidence" value="ECO:0007669"/>
    <property type="project" value="TreeGrafter"/>
</dbReference>
<comment type="caution">
    <text evidence="2">The sequence shown here is derived from an EMBL/GenBank/DDBJ whole genome shotgun (WGS) entry which is preliminary data.</text>
</comment>
<keyword evidence="3" id="KW-1185">Reference proteome</keyword>
<dbReference type="GO" id="GO:0005092">
    <property type="term" value="F:GDP-dissociation inhibitor activity"/>
    <property type="evidence" value="ECO:0007669"/>
    <property type="project" value="TreeGrafter"/>
</dbReference>
<accession>A0A6A5CB66</accession>